<dbReference type="Proteomes" id="UP000295658">
    <property type="component" value="Unassembled WGS sequence"/>
</dbReference>
<dbReference type="PANTHER" id="PTHR35788:SF1">
    <property type="entry name" value="EXPORTED PROTEIN"/>
    <property type="match status" value="1"/>
</dbReference>
<sequence length="444" mass="49740">MKRNAALKLFFLLVVSTAYLITFSQAATFAYESFFFNKNVFPKGTVVGTVSVADLSKEEAIQRVSKKVADWKQSAAITLLYDGKEANVPIDLFSFAVKESVQRAVNGKRSPLLVSVDENALRSVLEKLAGNTFSEWLDEQALKQQLISIAASLQPSAQLALMSYAKMEQKQETVISKAMVAVGQHEAELRSWLSRHSSITIGEKQMFSLLDYMKEQGETISSDALTILASAIYEAILPTNFEVIERHTSTALPANIRPGFEARVEEGERDFIFFNPNDSAYMLQLTIEANQLKVSCIGFPFIHKYAIKVDPIEYYEPKTVAQYSAMLKPDEKRVKQEGKQGMLVRVHKEIYDWNNQLLETELVAEDFYPPVHTVVVRGLKNEMPNGEISQEDKETTSQTEPSSPESQENKTKQNSSTSGSKASDEDIWGHEQEQMKGSEEGESS</sequence>
<dbReference type="Pfam" id="PF04294">
    <property type="entry name" value="VanW"/>
    <property type="match status" value="1"/>
</dbReference>
<dbReference type="InterPro" id="IPR052913">
    <property type="entry name" value="Glycopeptide_resist_protein"/>
</dbReference>
<reference evidence="4 5" key="1">
    <citation type="submission" date="2019-03" db="EMBL/GenBank/DDBJ databases">
        <title>Genomic Encyclopedia of Type Strains, Phase IV (KMG-IV): sequencing the most valuable type-strain genomes for metagenomic binning, comparative biology and taxonomic classification.</title>
        <authorList>
            <person name="Goeker M."/>
        </authorList>
    </citation>
    <scope>NUCLEOTIDE SEQUENCE [LARGE SCALE GENOMIC DNA]</scope>
    <source>
        <strain evidence="4 5">DSM 24979</strain>
    </source>
</reference>
<dbReference type="OrthoDB" id="2691125at2"/>
<dbReference type="InterPro" id="IPR011098">
    <property type="entry name" value="G5_dom"/>
</dbReference>
<protein>
    <submittedName>
        <fullName evidence="4">Surface rod structure-forming protein G</fullName>
    </submittedName>
</protein>
<dbReference type="PANTHER" id="PTHR35788">
    <property type="entry name" value="EXPORTED PROTEIN-RELATED"/>
    <property type="match status" value="1"/>
</dbReference>
<comment type="caution">
    <text evidence="4">The sequence shown here is derived from an EMBL/GenBank/DDBJ whole genome shotgun (WGS) entry which is preliminary data.</text>
</comment>
<evidence type="ECO:0000256" key="1">
    <source>
        <dbReference type="ARBA" id="ARBA00022729"/>
    </source>
</evidence>
<feature type="compositionally biased region" description="Low complexity" evidence="2">
    <location>
        <begin position="396"/>
        <end position="406"/>
    </location>
</feature>
<evidence type="ECO:0000259" key="3">
    <source>
        <dbReference type="SMART" id="SM01208"/>
    </source>
</evidence>
<feature type="compositionally biased region" description="Polar residues" evidence="2">
    <location>
        <begin position="412"/>
        <end position="421"/>
    </location>
</feature>
<organism evidence="4 5">
    <name type="scientific">Thermolongibacillus altinsuensis</name>
    <dbReference type="NCBI Taxonomy" id="575256"/>
    <lineage>
        <taxon>Bacteria</taxon>
        <taxon>Bacillati</taxon>
        <taxon>Bacillota</taxon>
        <taxon>Bacilli</taxon>
        <taxon>Bacillales</taxon>
        <taxon>Anoxybacillaceae</taxon>
        <taxon>Thermolongibacillus</taxon>
    </lineage>
</organism>
<dbReference type="EMBL" id="SLUL01000003">
    <property type="protein sequence ID" value="TCL51925.1"/>
    <property type="molecule type" value="Genomic_DNA"/>
</dbReference>
<dbReference type="InterPro" id="IPR007391">
    <property type="entry name" value="Vancomycin_resist_VanW"/>
</dbReference>
<evidence type="ECO:0000313" key="5">
    <source>
        <dbReference type="Proteomes" id="UP000295658"/>
    </source>
</evidence>
<keyword evidence="5" id="KW-1185">Reference proteome</keyword>
<evidence type="ECO:0000256" key="2">
    <source>
        <dbReference type="SAM" id="MobiDB-lite"/>
    </source>
</evidence>
<name>A0A4V2QAH7_9BACL</name>
<gene>
    <name evidence="4" type="ORF">EDD69_103170</name>
</gene>
<accession>A0A4V2QAH7</accession>
<feature type="region of interest" description="Disordered" evidence="2">
    <location>
        <begin position="382"/>
        <end position="444"/>
    </location>
</feature>
<proteinExistence type="predicted"/>
<dbReference type="AlphaFoldDB" id="A0A4V2QAH7"/>
<keyword evidence="1" id="KW-0732">Signal</keyword>
<dbReference type="Gene3D" id="2.20.230.10">
    <property type="entry name" value="Resuscitation-promoting factor rpfb"/>
    <property type="match status" value="1"/>
</dbReference>
<evidence type="ECO:0000313" key="4">
    <source>
        <dbReference type="EMBL" id="TCL51925.1"/>
    </source>
</evidence>
<feature type="compositionally biased region" description="Basic and acidic residues" evidence="2">
    <location>
        <begin position="422"/>
        <end position="444"/>
    </location>
</feature>
<dbReference type="SMART" id="SM01208">
    <property type="entry name" value="G5"/>
    <property type="match status" value="1"/>
</dbReference>
<feature type="domain" description="G5" evidence="3">
    <location>
        <begin position="306"/>
        <end position="381"/>
    </location>
</feature>
<dbReference type="RefSeq" id="WP_132947623.1">
    <property type="nucleotide sequence ID" value="NZ_SLUL01000003.1"/>
</dbReference>
<dbReference type="Pfam" id="PF07501">
    <property type="entry name" value="G5"/>
    <property type="match status" value="1"/>
</dbReference>